<feature type="region of interest" description="Disordered" evidence="2">
    <location>
        <begin position="54"/>
        <end position="157"/>
    </location>
</feature>
<protein>
    <recommendedName>
        <fullName evidence="5">Zn(2)-C6 fungal-type domain-containing protein</fullName>
    </recommendedName>
</protein>
<accession>A0AAN6LTZ6</accession>
<evidence type="ECO:0000256" key="2">
    <source>
        <dbReference type="SAM" id="MobiDB-lite"/>
    </source>
</evidence>
<dbReference type="GO" id="GO:0008270">
    <property type="term" value="F:zinc ion binding"/>
    <property type="evidence" value="ECO:0007669"/>
    <property type="project" value="InterPro"/>
</dbReference>
<feature type="compositionally biased region" description="Polar residues" evidence="2">
    <location>
        <begin position="124"/>
        <end position="135"/>
    </location>
</feature>
<dbReference type="EMBL" id="WVTA01000014">
    <property type="protein sequence ID" value="KAK3202126.1"/>
    <property type="molecule type" value="Genomic_DNA"/>
</dbReference>
<evidence type="ECO:0000256" key="1">
    <source>
        <dbReference type="ARBA" id="ARBA00023242"/>
    </source>
</evidence>
<dbReference type="Proteomes" id="UP001280581">
    <property type="component" value="Unassembled WGS sequence"/>
</dbReference>
<feature type="compositionally biased region" description="Low complexity" evidence="2">
    <location>
        <begin position="136"/>
        <end position="154"/>
    </location>
</feature>
<name>A0AAN6LTZ6_9PLEO</name>
<comment type="caution">
    <text evidence="3">The sequence shown here is derived from an EMBL/GenBank/DDBJ whole genome shotgun (WGS) entry which is preliminary data.</text>
</comment>
<organism evidence="3 4">
    <name type="scientific">Pseudopithomyces chartarum</name>
    <dbReference type="NCBI Taxonomy" id="1892770"/>
    <lineage>
        <taxon>Eukaryota</taxon>
        <taxon>Fungi</taxon>
        <taxon>Dikarya</taxon>
        <taxon>Ascomycota</taxon>
        <taxon>Pezizomycotina</taxon>
        <taxon>Dothideomycetes</taxon>
        <taxon>Pleosporomycetidae</taxon>
        <taxon>Pleosporales</taxon>
        <taxon>Massarineae</taxon>
        <taxon>Didymosphaeriaceae</taxon>
        <taxon>Pseudopithomyces</taxon>
    </lineage>
</organism>
<evidence type="ECO:0000313" key="4">
    <source>
        <dbReference type="Proteomes" id="UP001280581"/>
    </source>
</evidence>
<dbReference type="CDD" id="cd00067">
    <property type="entry name" value="GAL4"/>
    <property type="match status" value="1"/>
</dbReference>
<dbReference type="AlphaFoldDB" id="A0AAN6LTZ6"/>
<evidence type="ECO:0000313" key="3">
    <source>
        <dbReference type="EMBL" id="KAK3202126.1"/>
    </source>
</evidence>
<dbReference type="InterPro" id="IPR001138">
    <property type="entry name" value="Zn2Cys6_DnaBD"/>
</dbReference>
<reference evidence="3 4" key="1">
    <citation type="submission" date="2021-02" db="EMBL/GenBank/DDBJ databases">
        <title>Genome assembly of Pseudopithomyces chartarum.</title>
        <authorList>
            <person name="Jauregui R."/>
            <person name="Singh J."/>
            <person name="Voisey C."/>
        </authorList>
    </citation>
    <scope>NUCLEOTIDE SEQUENCE [LARGE SCALE GENOMIC DNA]</scope>
    <source>
        <strain evidence="3 4">AGR01</strain>
    </source>
</reference>
<dbReference type="GO" id="GO:0000981">
    <property type="term" value="F:DNA-binding transcription factor activity, RNA polymerase II-specific"/>
    <property type="evidence" value="ECO:0007669"/>
    <property type="project" value="InterPro"/>
</dbReference>
<sequence>MPPTNWSNPHSIATTQADNNLTDVALLQRYMSEVQHEVSRFDVKCDEILSHTLRSTPVSTPARGRGSGPGQGQQDAHSRADSAITQGQTRQPTPSFTTTSTPPSPAQPHTPVGPTTLPLDEISPTDTNFSLPSIFSSPAAYPRSSSPTSISSDSEPATCAVEDEAQDKFLHDDLPIGPLNPSAPHLIIMTSCLNCVLASLPCSRTLPSCTRCTRNGRLCLPQRKRVWQEIRNDGWRTEPMLVRGRERGRKSGG</sequence>
<gene>
    <name evidence="3" type="ORF">GRF29_161g251461</name>
</gene>
<keyword evidence="1" id="KW-0539">Nucleus</keyword>
<proteinExistence type="predicted"/>
<feature type="compositionally biased region" description="Low complexity" evidence="2">
    <location>
        <begin position="88"/>
        <end position="101"/>
    </location>
</feature>
<dbReference type="InterPro" id="IPR036864">
    <property type="entry name" value="Zn2-C6_fun-type_DNA-bd_sf"/>
</dbReference>
<dbReference type="SUPFAM" id="SSF57701">
    <property type="entry name" value="Zn2/Cys6 DNA-binding domain"/>
    <property type="match status" value="1"/>
</dbReference>
<evidence type="ECO:0008006" key="5">
    <source>
        <dbReference type="Google" id="ProtNLM"/>
    </source>
</evidence>
<keyword evidence="4" id="KW-1185">Reference proteome</keyword>